<evidence type="ECO:0000259" key="2">
    <source>
        <dbReference type="Pfam" id="PF23265"/>
    </source>
</evidence>
<dbReference type="PANTHER" id="PTHR47020:SF1">
    <property type="entry name" value="HILLARIN"/>
    <property type="match status" value="1"/>
</dbReference>
<protein>
    <submittedName>
        <fullName evidence="3">Protein KRI1 protein</fullName>
    </submittedName>
</protein>
<reference evidence="3" key="1">
    <citation type="submission" date="2019-05" db="EMBL/GenBank/DDBJ databases">
        <title>Annotation for the trematode Fasciolopsis buski.</title>
        <authorList>
            <person name="Choi Y.-J."/>
        </authorList>
    </citation>
    <scope>NUCLEOTIDE SEQUENCE</scope>
    <source>
        <strain evidence="3">HT</strain>
        <tissue evidence="3">Whole worm</tissue>
    </source>
</reference>
<feature type="region of interest" description="Disordered" evidence="1">
    <location>
        <begin position="1"/>
        <end position="60"/>
    </location>
</feature>
<feature type="compositionally biased region" description="Low complexity" evidence="1">
    <location>
        <begin position="96"/>
        <end position="141"/>
    </location>
</feature>
<name>A0A8E0S3K1_9TREM</name>
<dbReference type="Proteomes" id="UP000728185">
    <property type="component" value="Unassembled WGS sequence"/>
</dbReference>
<accession>A0A8E0S3K1</accession>
<feature type="region of interest" description="Disordered" evidence="1">
    <location>
        <begin position="79"/>
        <end position="144"/>
    </location>
</feature>
<dbReference type="InterPro" id="IPR038765">
    <property type="entry name" value="Papain-like_cys_pep_sf"/>
</dbReference>
<dbReference type="SUPFAM" id="SSF54001">
    <property type="entry name" value="Cysteine proteinases"/>
    <property type="match status" value="1"/>
</dbReference>
<sequence>PPSFMTLSRQADGFSRSYRPSTNGTIGRVRHHRVPNAHLSHNASRTASQPSLTVVRSDHNPNRTAYSITVVSPSNEHRILHSSKSLSTNRLPVENSCSPSSSGSRSESSRSSPSPASSKHSSPPRPSGYSANSSRSSGSDSVPMVHASSVNSLINHLDRLLRTGREHQARRVIGHLLDTPRSRRKLDCMVAELTSRSCVLDSGQRRIRQGSHRIPNSGSRTNVASGHWCNESYSNVSPTGSLLCLANSLISASSHHPGSRRPQRGSFTSLQSYARTHDSAYGLSTPNLSDRTRRRSDAAALTHSTQPIVSSRGGSASSLEQTATISHSRSRIPWPADNATEPPPPPMRPPPRPVAPSRPKATIMPTEETVYRLDMHAFEVASSSTYTSFTELVRTLVSDMTDEVHIIRSLFMWLVNVDVQANDFDPIAPPDSLVGMLRRIRCGQLTRNHLLHKLCRFAGIHCQFITGYSKGSAYRPGMPMKNNHLFYCAWLAVHVADGWRFVNVDCAVPTQAERGYYYSASDQSDSLLPAKSDVPVIRSDEFFFLTDPEQHIFHSFPDHKIWQLLRKPISLERFVRLPLLRSAFFNANLSLKKNYGDCLTTTNGQVSIKVMMPQFVGISCTLENCADHSVLRGLCLVEVLHTTDIVRIHVAPSQPGTYYLHVYVAPDWRVEDYRHLACSFQIQCAEHNYSRLVVMGRLPEIGFLGPTPAARTLGVSMCAERSPSGGRALFVHTSLDPLRIPFAIAPGLKICHQLKSFDRPGHQMVDCDSYALLQMRIPKSNSHSLAVNAYYHIRMPIEGFYYLTIYASSNADSDTDHLECVYRILIDVRKTRTCPSAISAFPRQTFWWVQCRLLEPLCQRLCINRQYTFRLDAPQYDSVAVVINEADWHFLSPTSPAGRWTGKVLTGEFLGQLSVFARFARGPDGFRNPLTGCKGASDDAIDEEEDAYVKLLDYLLVE</sequence>
<dbReference type="AlphaFoldDB" id="A0A8E0S3K1"/>
<feature type="compositionally biased region" description="Polar residues" evidence="1">
    <location>
        <begin position="303"/>
        <end position="327"/>
    </location>
</feature>
<dbReference type="InterPro" id="IPR056564">
    <property type="entry name" value="Ig-like_KY"/>
</dbReference>
<feature type="compositionally biased region" description="Pro residues" evidence="1">
    <location>
        <begin position="341"/>
        <end position="356"/>
    </location>
</feature>
<dbReference type="InterPro" id="IPR053041">
    <property type="entry name" value="Transglut-like_Superfamily_Mod"/>
</dbReference>
<keyword evidence="4" id="KW-1185">Reference proteome</keyword>
<evidence type="ECO:0000313" key="4">
    <source>
        <dbReference type="Proteomes" id="UP000728185"/>
    </source>
</evidence>
<feature type="compositionally biased region" description="Polar residues" evidence="1">
    <location>
        <begin position="39"/>
        <end position="54"/>
    </location>
</feature>
<feature type="region of interest" description="Disordered" evidence="1">
    <location>
        <begin position="278"/>
        <end position="360"/>
    </location>
</feature>
<proteinExistence type="predicted"/>
<dbReference type="OrthoDB" id="6129702at2759"/>
<comment type="caution">
    <text evidence="3">The sequence shown here is derived from an EMBL/GenBank/DDBJ whole genome shotgun (WGS) entry which is preliminary data.</text>
</comment>
<dbReference type="Pfam" id="PF23265">
    <property type="entry name" value="Ig-like_KY"/>
    <property type="match status" value="1"/>
</dbReference>
<evidence type="ECO:0000313" key="3">
    <source>
        <dbReference type="EMBL" id="KAA0195222.1"/>
    </source>
</evidence>
<evidence type="ECO:0000256" key="1">
    <source>
        <dbReference type="SAM" id="MobiDB-lite"/>
    </source>
</evidence>
<dbReference type="PANTHER" id="PTHR47020">
    <property type="entry name" value="HILLARIN"/>
    <property type="match status" value="1"/>
</dbReference>
<dbReference type="EMBL" id="LUCM01003862">
    <property type="protein sequence ID" value="KAA0195222.1"/>
    <property type="molecule type" value="Genomic_DNA"/>
</dbReference>
<organism evidence="3 4">
    <name type="scientific">Fasciolopsis buskii</name>
    <dbReference type="NCBI Taxonomy" id="27845"/>
    <lineage>
        <taxon>Eukaryota</taxon>
        <taxon>Metazoa</taxon>
        <taxon>Spiralia</taxon>
        <taxon>Lophotrochozoa</taxon>
        <taxon>Platyhelminthes</taxon>
        <taxon>Trematoda</taxon>
        <taxon>Digenea</taxon>
        <taxon>Plagiorchiida</taxon>
        <taxon>Echinostomata</taxon>
        <taxon>Echinostomatoidea</taxon>
        <taxon>Fasciolidae</taxon>
        <taxon>Fasciolopsis</taxon>
    </lineage>
</organism>
<gene>
    <name evidence="3" type="ORF">FBUS_11840</name>
</gene>
<feature type="non-terminal residue" evidence="3">
    <location>
        <position position="1"/>
    </location>
</feature>
<feature type="domain" description="KY-like immunoglobulin-like" evidence="2">
    <location>
        <begin position="571"/>
        <end position="687"/>
    </location>
</feature>